<evidence type="ECO:0000256" key="8">
    <source>
        <dbReference type="ARBA" id="ARBA00023239"/>
    </source>
</evidence>
<feature type="domain" description="Thiamine pyrophosphate enzyme central" evidence="10">
    <location>
        <begin position="354"/>
        <end position="469"/>
    </location>
</feature>
<proteinExistence type="inferred from homology"/>
<reference evidence="14 15" key="1">
    <citation type="submission" date="2018-12" db="EMBL/GenBank/DDBJ databases">
        <authorList>
            <person name="Toschakov S.V."/>
        </authorList>
    </citation>
    <scope>NUCLEOTIDE SEQUENCE [LARGE SCALE GENOMIC DNA]</scope>
    <source>
        <strain evidence="14 15">GM2012</strain>
    </source>
</reference>
<evidence type="ECO:0000256" key="7">
    <source>
        <dbReference type="ARBA" id="ARBA00023052"/>
    </source>
</evidence>
<dbReference type="Gene3D" id="3.40.50.1220">
    <property type="entry name" value="TPP-binding domain"/>
    <property type="match status" value="1"/>
</dbReference>
<keyword evidence="7 9" id="KW-0786">Thiamine pyrophosphate</keyword>
<dbReference type="Proteomes" id="UP000280296">
    <property type="component" value="Unassembled WGS sequence"/>
</dbReference>
<feature type="domain" description="Thiamine pyrophosphate enzyme N-terminal TPP-binding" evidence="12">
    <location>
        <begin position="163"/>
        <end position="268"/>
    </location>
</feature>
<dbReference type="InterPro" id="IPR012000">
    <property type="entry name" value="Thiamin_PyroP_enz_cen_dom"/>
</dbReference>
<accession>A0A432MCZ4</accession>
<dbReference type="InterPro" id="IPR047213">
    <property type="entry name" value="TPP_PYR_PDC_IPDC-like"/>
</dbReference>
<feature type="domain" description="Gamma-glutamylcyclotransferase AIG2-like" evidence="13">
    <location>
        <begin position="13"/>
        <end position="115"/>
    </location>
</feature>
<evidence type="ECO:0000256" key="2">
    <source>
        <dbReference type="ARBA" id="ARBA00001964"/>
    </source>
</evidence>
<evidence type="ECO:0000259" key="11">
    <source>
        <dbReference type="Pfam" id="PF02775"/>
    </source>
</evidence>
<dbReference type="CDD" id="cd06661">
    <property type="entry name" value="GGCT_like"/>
    <property type="match status" value="1"/>
</dbReference>
<dbReference type="GO" id="GO:0004737">
    <property type="term" value="F:pyruvate decarboxylase activity"/>
    <property type="evidence" value="ECO:0007669"/>
    <property type="project" value="TreeGrafter"/>
</dbReference>
<evidence type="ECO:0000256" key="6">
    <source>
        <dbReference type="ARBA" id="ARBA00022842"/>
    </source>
</evidence>
<dbReference type="Gene3D" id="3.40.50.970">
    <property type="match status" value="2"/>
</dbReference>
<organism evidence="14 15">
    <name type="scientific">Tautonia sociabilis</name>
    <dbReference type="NCBI Taxonomy" id="2080755"/>
    <lineage>
        <taxon>Bacteria</taxon>
        <taxon>Pseudomonadati</taxon>
        <taxon>Planctomycetota</taxon>
        <taxon>Planctomycetia</taxon>
        <taxon>Isosphaerales</taxon>
        <taxon>Isosphaeraceae</taxon>
        <taxon>Tautonia</taxon>
    </lineage>
</organism>
<dbReference type="AlphaFoldDB" id="A0A432MCZ4"/>
<evidence type="ECO:0000256" key="3">
    <source>
        <dbReference type="ARBA" id="ARBA00007812"/>
    </source>
</evidence>
<dbReference type="InterPro" id="IPR029035">
    <property type="entry name" value="DHS-like_NAD/FAD-binding_dom"/>
</dbReference>
<evidence type="ECO:0000256" key="9">
    <source>
        <dbReference type="RuleBase" id="RU362132"/>
    </source>
</evidence>
<name>A0A432MCZ4_9BACT</name>
<dbReference type="InterPro" id="IPR047214">
    <property type="entry name" value="TPP_PDC_IPDC"/>
</dbReference>
<evidence type="ECO:0000259" key="10">
    <source>
        <dbReference type="Pfam" id="PF00205"/>
    </source>
</evidence>
<dbReference type="Gene3D" id="3.10.490.10">
    <property type="entry name" value="Gamma-glutamyl cyclotransferase-like"/>
    <property type="match status" value="1"/>
</dbReference>
<dbReference type="CDD" id="cd07038">
    <property type="entry name" value="TPP_PYR_PDC_IPDC_like"/>
    <property type="match status" value="1"/>
</dbReference>
<protein>
    <submittedName>
        <fullName evidence="14">Alpha-keto acid decarboxylase family protein</fullName>
    </submittedName>
</protein>
<dbReference type="InterPro" id="IPR036568">
    <property type="entry name" value="GGCT-like_sf"/>
</dbReference>
<dbReference type="Pfam" id="PF06094">
    <property type="entry name" value="GGACT"/>
    <property type="match status" value="1"/>
</dbReference>
<dbReference type="GO" id="GO:0000949">
    <property type="term" value="P:aromatic amino acid family catabolic process to alcohol via Ehrlich pathway"/>
    <property type="evidence" value="ECO:0007669"/>
    <property type="project" value="TreeGrafter"/>
</dbReference>
<dbReference type="GO" id="GO:0005829">
    <property type="term" value="C:cytosol"/>
    <property type="evidence" value="ECO:0007669"/>
    <property type="project" value="TreeGrafter"/>
</dbReference>
<gene>
    <name evidence="14" type="ORF">TsocGM_23530</name>
</gene>
<reference evidence="14 15" key="2">
    <citation type="submission" date="2019-01" db="EMBL/GenBank/DDBJ databases">
        <title>Tautonia sociabilis, a novel thermotolerant planctomycete of Isosphaeraceae family, isolated from a 4000 m deep subterranean habitat.</title>
        <authorList>
            <person name="Kovaleva O.L."/>
            <person name="Elcheninov A.G."/>
            <person name="Van Heerden E."/>
            <person name="Toshchakov S.V."/>
            <person name="Novikov A."/>
            <person name="Bonch-Osmolovskaya E.A."/>
            <person name="Kublanov I.V."/>
        </authorList>
    </citation>
    <scope>NUCLEOTIDE SEQUENCE [LARGE SCALE GENOMIC DNA]</scope>
    <source>
        <strain evidence="14 15">GM2012</strain>
    </source>
</reference>
<dbReference type="InterPro" id="IPR012110">
    <property type="entry name" value="PDC/IPDC-like"/>
</dbReference>
<dbReference type="InterPro" id="IPR012001">
    <property type="entry name" value="Thiamin_PyroP_enz_TPP-bd_dom"/>
</dbReference>
<keyword evidence="8" id="KW-0456">Lyase</keyword>
<evidence type="ECO:0000256" key="1">
    <source>
        <dbReference type="ARBA" id="ARBA00001920"/>
    </source>
</evidence>
<evidence type="ECO:0000313" key="15">
    <source>
        <dbReference type="Proteomes" id="UP000280296"/>
    </source>
</evidence>
<comment type="cofactor">
    <cofactor evidence="1">
        <name>a metal cation</name>
        <dbReference type="ChEBI" id="CHEBI:25213"/>
    </cofactor>
</comment>
<dbReference type="Pfam" id="PF02775">
    <property type="entry name" value="TPP_enzyme_C"/>
    <property type="match status" value="1"/>
</dbReference>
<dbReference type="InterPro" id="IPR011766">
    <property type="entry name" value="TPP_enzyme_TPP-bd"/>
</dbReference>
<dbReference type="SUPFAM" id="SSF110857">
    <property type="entry name" value="Gamma-glutamyl cyclotransferase-like"/>
    <property type="match status" value="1"/>
</dbReference>
<dbReference type="InterPro" id="IPR009288">
    <property type="entry name" value="AIG2-like_dom"/>
</dbReference>
<keyword evidence="4" id="KW-0479">Metal-binding</keyword>
<comment type="caution">
    <text evidence="14">The sequence shown here is derived from an EMBL/GenBank/DDBJ whole genome shotgun (WGS) entry which is preliminary data.</text>
</comment>
<evidence type="ECO:0000313" key="14">
    <source>
        <dbReference type="EMBL" id="RUL82524.1"/>
    </source>
</evidence>
<dbReference type="Pfam" id="PF02776">
    <property type="entry name" value="TPP_enzyme_N"/>
    <property type="match status" value="1"/>
</dbReference>
<dbReference type="FunFam" id="3.40.50.970:FF:000024">
    <property type="entry name" value="Pyruvate decarboxylase isozyme"/>
    <property type="match status" value="1"/>
</dbReference>
<evidence type="ECO:0000256" key="4">
    <source>
        <dbReference type="ARBA" id="ARBA00022723"/>
    </source>
</evidence>
<keyword evidence="6" id="KW-0460">Magnesium</keyword>
<feature type="domain" description="Thiamine pyrophosphate enzyme TPP-binding" evidence="11">
    <location>
        <begin position="537"/>
        <end position="679"/>
    </location>
</feature>
<sequence length="701" mass="77055">MSTDPDDRASALLFAYGTLGPADEAEAKRLGWRADAVRGRLFDPGPYPVLVGWDDPDAGWVEGYVRPVDRPELEQVLDPYEGVDEGLFRRVELRTRAGLVAWTYVFPHPVPEGARGPLTRWVGLRVDPASIDWGTHTEERCDMATETAAPGRDASRPTTQPTTVGRYLIDRLQALGVEHIFGIPGDYILNLYKMLDDSPITVVGMTREDNAGFAADAYARVRGLGCMAVTYCVGGLSACNSIAGAYAEKSPVVVLTGSPGLSERERNPLLHHKVKDFDTQYQVFKQFTAAGTVLNDPLTAFSEIDRVLGAALRYKRPVYIEVPRDMVNARQVVPHPAPGPLPPSDPDALREALDEAEAMLRNASRPMILADVEIHRFGLQEELIRFAEEANLPIATTLLGKSVISEEHPLFAGVYEGAMGREEVTDYVERADCLLMLGCFLTDINLGIFTANLDPARCIDATSEDLRIRHHHYREVRLDDFLRGLRDRGLQLDPPAPPSRPTPVQPWSARAGEAMTSARLFSRLNQLVDEHYMVIADIGDSLFGSADLRISRSTEFLSPAYYTSMGFAVPASVGAGIANRDLRPLVIVGDGAFQMTGMELATVVRNGLAPIVVVLNNKGYTTERFILDGPFNDLLNWSYHRIPDLLGSGIGLEVRTEDELDAALSRAVANTDSFSLINVHLDPMDRSPALERLAERLAGRV</sequence>
<dbReference type="SUPFAM" id="SSF52518">
    <property type="entry name" value="Thiamin diphosphate-binding fold (THDP-binding)"/>
    <property type="match status" value="2"/>
</dbReference>
<dbReference type="InterPro" id="IPR029061">
    <property type="entry name" value="THDP-binding"/>
</dbReference>
<evidence type="ECO:0000259" key="13">
    <source>
        <dbReference type="Pfam" id="PF06094"/>
    </source>
</evidence>
<dbReference type="PANTHER" id="PTHR43452:SF30">
    <property type="entry name" value="PYRUVATE DECARBOXYLASE ISOZYME 1-RELATED"/>
    <property type="match status" value="1"/>
</dbReference>
<dbReference type="InterPro" id="IPR013024">
    <property type="entry name" value="GGCT-like"/>
</dbReference>
<keyword evidence="5" id="KW-0210">Decarboxylase</keyword>
<dbReference type="EMBL" id="RYZH01000071">
    <property type="protein sequence ID" value="RUL82524.1"/>
    <property type="molecule type" value="Genomic_DNA"/>
</dbReference>
<evidence type="ECO:0000259" key="12">
    <source>
        <dbReference type="Pfam" id="PF02776"/>
    </source>
</evidence>
<dbReference type="CDD" id="cd02005">
    <property type="entry name" value="TPP_PDC_IPDC"/>
    <property type="match status" value="1"/>
</dbReference>
<dbReference type="GO" id="GO:0030976">
    <property type="term" value="F:thiamine pyrophosphate binding"/>
    <property type="evidence" value="ECO:0007669"/>
    <property type="project" value="InterPro"/>
</dbReference>
<evidence type="ECO:0000256" key="5">
    <source>
        <dbReference type="ARBA" id="ARBA00022793"/>
    </source>
</evidence>
<dbReference type="PANTHER" id="PTHR43452">
    <property type="entry name" value="PYRUVATE DECARBOXYLASE"/>
    <property type="match status" value="1"/>
</dbReference>
<dbReference type="SUPFAM" id="SSF52467">
    <property type="entry name" value="DHS-like NAD/FAD-binding domain"/>
    <property type="match status" value="1"/>
</dbReference>
<comment type="cofactor">
    <cofactor evidence="2">
        <name>thiamine diphosphate</name>
        <dbReference type="ChEBI" id="CHEBI:58937"/>
    </cofactor>
</comment>
<comment type="similarity">
    <text evidence="3 9">Belongs to the TPP enzyme family.</text>
</comment>
<dbReference type="Pfam" id="PF00205">
    <property type="entry name" value="TPP_enzyme_M"/>
    <property type="match status" value="1"/>
</dbReference>
<keyword evidence="15" id="KW-1185">Reference proteome</keyword>
<dbReference type="GO" id="GO:0000287">
    <property type="term" value="F:magnesium ion binding"/>
    <property type="evidence" value="ECO:0007669"/>
    <property type="project" value="InterPro"/>
</dbReference>